<feature type="region of interest" description="Disordered" evidence="3">
    <location>
        <begin position="1"/>
        <end position="25"/>
    </location>
</feature>
<protein>
    <submittedName>
        <fullName evidence="4">Uncharacterized protein</fullName>
    </submittedName>
</protein>
<dbReference type="InterPro" id="IPR038673">
    <property type="entry name" value="OprB_sf"/>
</dbReference>
<evidence type="ECO:0000313" key="5">
    <source>
        <dbReference type="Proteomes" id="UP000285092"/>
    </source>
</evidence>
<name>A0A418NIU5_9SPHN</name>
<sequence>MNCLSFGAATDGSRGATRMRGGAASAPHLPALASGGLRRPMVQHGIGPELSQSGANGPSIFPTTTTAVVYGFEAERWGARVGAFNAVAGDPANPKKTVLPFPGEDGLLLIAEVEHRSGSVRTYAGLWAYSTASPDLLHPADAAGDRWRSRGAYAAMETTLATTHTGEKLESWVRVGVANEDVLPVATYLGGGVRYGTEGRGIGFAIAHARLGDPAIEAAAISGYGAQRVETNFELSYAHALTPTVTIQPDIQYVRNPGWDPALDDALVIGLRLSAGFR</sequence>
<dbReference type="Pfam" id="PF04966">
    <property type="entry name" value="OprB"/>
    <property type="match status" value="1"/>
</dbReference>
<dbReference type="Gene3D" id="2.40.160.180">
    <property type="entry name" value="Carbohydrate-selective porin OprB"/>
    <property type="match status" value="1"/>
</dbReference>
<keyword evidence="5" id="KW-1185">Reference proteome</keyword>
<dbReference type="OrthoDB" id="177316at2"/>
<gene>
    <name evidence="4" type="ORF">D2V04_04155</name>
</gene>
<dbReference type="InterPro" id="IPR007049">
    <property type="entry name" value="Carb-sel_porin_OprB"/>
</dbReference>
<comment type="caution">
    <text evidence="4">The sequence shown here is derived from an EMBL/GenBank/DDBJ whole genome shotgun (WGS) entry which is preliminary data.</text>
</comment>
<evidence type="ECO:0000313" key="4">
    <source>
        <dbReference type="EMBL" id="RIV79210.1"/>
    </source>
</evidence>
<organism evidence="4 5">
    <name type="scientific">Pelagerythrobacter aerophilus</name>
    <dbReference type="NCBI Taxonomy" id="2306995"/>
    <lineage>
        <taxon>Bacteria</taxon>
        <taxon>Pseudomonadati</taxon>
        <taxon>Pseudomonadota</taxon>
        <taxon>Alphaproteobacteria</taxon>
        <taxon>Sphingomonadales</taxon>
        <taxon>Erythrobacteraceae</taxon>
        <taxon>Pelagerythrobacter</taxon>
    </lineage>
</organism>
<dbReference type="AlphaFoldDB" id="A0A418NIU5"/>
<dbReference type="PANTHER" id="PTHR37944:SF1">
    <property type="entry name" value="PORIN B"/>
    <property type="match status" value="1"/>
</dbReference>
<comment type="similarity">
    <text evidence="1 2">Belongs to the OprB family.</text>
</comment>
<proteinExistence type="inferred from homology"/>
<dbReference type="PANTHER" id="PTHR37944">
    <property type="entry name" value="PORIN B"/>
    <property type="match status" value="1"/>
</dbReference>
<dbReference type="InterPro" id="IPR052932">
    <property type="entry name" value="OprB_Porin"/>
</dbReference>
<dbReference type="Proteomes" id="UP000285092">
    <property type="component" value="Unassembled WGS sequence"/>
</dbReference>
<dbReference type="GO" id="GO:0015288">
    <property type="term" value="F:porin activity"/>
    <property type="evidence" value="ECO:0007669"/>
    <property type="project" value="InterPro"/>
</dbReference>
<reference evidence="4 5" key="1">
    <citation type="submission" date="2018-08" db="EMBL/GenBank/DDBJ databases">
        <title>Altererythrobacter sp.Ery1 and Ery12, the genome sequencing of novel strains in genus Alterythrobacter.</title>
        <authorList>
            <person name="Cheng H."/>
            <person name="Wu Y.-H."/>
            <person name="Fang C."/>
            <person name="Xu X.-W."/>
        </authorList>
    </citation>
    <scope>NUCLEOTIDE SEQUENCE [LARGE SCALE GENOMIC DNA]</scope>
    <source>
        <strain evidence="4 5">Ery1</strain>
    </source>
</reference>
<dbReference type="GO" id="GO:0016020">
    <property type="term" value="C:membrane"/>
    <property type="evidence" value="ECO:0007669"/>
    <property type="project" value="InterPro"/>
</dbReference>
<evidence type="ECO:0000256" key="1">
    <source>
        <dbReference type="ARBA" id="ARBA00008769"/>
    </source>
</evidence>
<evidence type="ECO:0000256" key="2">
    <source>
        <dbReference type="RuleBase" id="RU363072"/>
    </source>
</evidence>
<accession>A0A418NIU5</accession>
<dbReference type="GO" id="GO:0008643">
    <property type="term" value="P:carbohydrate transport"/>
    <property type="evidence" value="ECO:0007669"/>
    <property type="project" value="InterPro"/>
</dbReference>
<evidence type="ECO:0000256" key="3">
    <source>
        <dbReference type="SAM" id="MobiDB-lite"/>
    </source>
</evidence>
<dbReference type="EMBL" id="QXFK01000014">
    <property type="protein sequence ID" value="RIV79210.1"/>
    <property type="molecule type" value="Genomic_DNA"/>
</dbReference>